<sequence>MYAVNSIKSVHNWNKQDQIISINSDQQQLLIYDLSAILMLMGYHLRYNRDQLTPIFETIPSNPHGICKSSSIKWDIH</sequence>
<evidence type="ECO:0000313" key="2">
    <source>
        <dbReference type="Proteomes" id="UP000054721"/>
    </source>
</evidence>
<proteinExistence type="predicted"/>
<accession>A0A0V1L2L1</accession>
<keyword evidence="2" id="KW-1185">Reference proteome</keyword>
<reference evidence="1 2" key="1">
    <citation type="submission" date="2015-05" db="EMBL/GenBank/DDBJ databases">
        <title>Evolution of Trichinella species and genotypes.</title>
        <authorList>
            <person name="Korhonen P.K."/>
            <person name="Edoardo P."/>
            <person name="Giuseppe L.R."/>
            <person name="Gasser R.B."/>
        </authorList>
    </citation>
    <scope>NUCLEOTIDE SEQUENCE [LARGE SCALE GENOMIC DNA]</scope>
    <source>
        <strain evidence="1">ISS10</strain>
    </source>
</reference>
<protein>
    <submittedName>
        <fullName evidence="1">Uncharacterized protein</fullName>
    </submittedName>
</protein>
<comment type="caution">
    <text evidence="1">The sequence shown here is derived from an EMBL/GenBank/DDBJ whole genome shotgun (WGS) entry which is preliminary data.</text>
</comment>
<name>A0A0V1L2L1_9BILA</name>
<organism evidence="1 2">
    <name type="scientific">Trichinella nativa</name>
    <dbReference type="NCBI Taxonomy" id="6335"/>
    <lineage>
        <taxon>Eukaryota</taxon>
        <taxon>Metazoa</taxon>
        <taxon>Ecdysozoa</taxon>
        <taxon>Nematoda</taxon>
        <taxon>Enoplea</taxon>
        <taxon>Dorylaimia</taxon>
        <taxon>Trichinellida</taxon>
        <taxon>Trichinellidae</taxon>
        <taxon>Trichinella</taxon>
    </lineage>
</organism>
<gene>
    <name evidence="1" type="ORF">T02_7213</name>
</gene>
<dbReference type="AlphaFoldDB" id="A0A0V1L2L1"/>
<evidence type="ECO:0000313" key="1">
    <source>
        <dbReference type="EMBL" id="KRZ53791.1"/>
    </source>
</evidence>
<dbReference type="Proteomes" id="UP000054721">
    <property type="component" value="Unassembled WGS sequence"/>
</dbReference>
<dbReference type="EMBL" id="JYDW01000155">
    <property type="protein sequence ID" value="KRZ53791.1"/>
    <property type="molecule type" value="Genomic_DNA"/>
</dbReference>